<dbReference type="CDD" id="cd05401">
    <property type="entry name" value="NT_GlnE_GlnD_like"/>
    <property type="match status" value="1"/>
</dbReference>
<dbReference type="NCBIfam" id="NF003467">
    <property type="entry name" value="PRK05092.1"/>
    <property type="match status" value="1"/>
</dbReference>
<comment type="domain">
    <text evidence="7">Has four distinct domains: an N-terminal nucleotidyltransferase (NT) domain responsible for UTase activity, a central HD domain that encodes UR activity, and two C-terminal ACT domains that seem to have a role in glutamine sensing.</text>
</comment>
<feature type="region of interest" description="Uridylyltransferase" evidence="7">
    <location>
        <begin position="1"/>
        <end position="364"/>
    </location>
</feature>
<comment type="function">
    <text evidence="7">Modifies, by uridylylation and deuridylylation, the PII regulatory proteins (GlnB and homologs), in response to the nitrogen status of the cell that GlnD senses through the glutamine level. Under low glutamine levels, catalyzes the conversion of the PII proteins and UTP to PII-UMP and PPi, while under higher glutamine levels, GlnD hydrolyzes PII-UMP to PII and UMP (deuridylylation). Thus, controls uridylylation state and activity of the PII proteins, and plays an important role in the regulation of nitrogen metabolism.</text>
</comment>
<evidence type="ECO:0000313" key="11">
    <source>
        <dbReference type="Proteomes" id="UP000305451"/>
    </source>
</evidence>
<comment type="similarity">
    <text evidence="7">Belongs to the GlnD family.</text>
</comment>
<feature type="domain" description="ACT" evidence="8">
    <location>
        <begin position="849"/>
        <end position="927"/>
    </location>
</feature>
<comment type="caution">
    <text evidence="10">The sequence shown here is derived from an EMBL/GenBank/DDBJ whole genome shotgun (WGS) entry which is preliminary data.</text>
</comment>
<evidence type="ECO:0000256" key="6">
    <source>
        <dbReference type="ARBA" id="ARBA00023268"/>
    </source>
</evidence>
<dbReference type="CDD" id="cd04899">
    <property type="entry name" value="ACT_ACR-UUR-like_2"/>
    <property type="match status" value="1"/>
</dbReference>
<evidence type="ECO:0000256" key="5">
    <source>
        <dbReference type="ARBA" id="ARBA00022842"/>
    </source>
</evidence>
<dbReference type="CDD" id="cd00077">
    <property type="entry name" value="HDc"/>
    <property type="match status" value="1"/>
</dbReference>
<feature type="domain" description="ACT" evidence="8">
    <location>
        <begin position="737"/>
        <end position="822"/>
    </location>
</feature>
<keyword evidence="5 7" id="KW-0460">Magnesium</keyword>
<accession>A0A4S2H9B0</accession>
<dbReference type="Proteomes" id="UP000305451">
    <property type="component" value="Unassembled WGS sequence"/>
</dbReference>
<keyword evidence="1 7" id="KW-0808">Transferase</keyword>
<dbReference type="InterPro" id="IPR002912">
    <property type="entry name" value="ACT_dom"/>
</dbReference>
<sequence>MRPSSLPASLDGLRLRAELAAATRSGWDTSSARQAGLAKLKKFVARGEAHARSCLDGKTGGLEAARVLSSVMNAVVRALFDSIAVEVLAEGEPCEGLTVCAVGGFGAGELAPQSDIDLLFLLGERPPAGYQLIVDRVAYAMWDSGLTVGGGAVRTVGETIELAATNVAERTALLDLRILAGDDQPISALKQRFDINVRGEEAAGFVMAKLAERDARVDKQGDSRYAVEPNVKDGKGALRDLQTLRWLAQVLYGNDALERWVANGLLSVQDVERYLSAEDFFWTVRFHMHALTGRKDDRLTFDLQPEVAARMGYQDADQVLAVESFMRDYFRAAIDVGALTRLVCAKLEADELKDPPAGIGRFMPAHGVQEADDALTEAGFRIRSGRLDFANATAIESDPVLMLRLFEFASARHLDLHPDAVSAISHSLRHVDDALRNDSRAARAFFAVLLEADDPRITLRAMTEAGLLGAFIPEFGDIVARTQFNMYHRYTVDEHTLNALGFLREIEQGKHPVEHPLSTRILPEISHRRALHLAVLLHDTGKGAGDQCIEGEVRAKAACARLGLEDKECELVSWLVRHHLDMNDVAQRRDLSDPRTVLDFASLVATPERLRLLTVLTVVDIRAVGPGVWNGWKAQLLRDLYSATSAVLREGKSPEEEEARERLAGRADRARRLFRDRLDRVDPAFAERWTQDLDDPYWLAFSESDRLRHAAFVRAAARRKQEIACGVRIDKRRSAAEVLVLAPDRDGLFADLVGALALNGANVVGAQVTTTAGGTAFDVFYVQEPGGKPFGWSDHHSLDRLREAVRRAAGEGLDQTATIPERAVKRREAAFAVSPYVQLDTDAADNALVIEASGRDRPRLLHDLARGLADMGLSLQAARIDGYGERAVDSFYVTDGGEKVTDPDRLKAIRETLMGILAEPENAVADRHAGDGLSRALASPGR</sequence>
<dbReference type="AlphaFoldDB" id="A0A4S2H9B0"/>
<dbReference type="Pfam" id="PF01966">
    <property type="entry name" value="HD"/>
    <property type="match status" value="1"/>
</dbReference>
<dbReference type="SUPFAM" id="SSF81301">
    <property type="entry name" value="Nucleotidyltransferase"/>
    <property type="match status" value="1"/>
</dbReference>
<dbReference type="InterPro" id="IPR045865">
    <property type="entry name" value="ACT-like_dom_sf"/>
</dbReference>
<dbReference type="InterPro" id="IPR010043">
    <property type="entry name" value="UTase/UR"/>
</dbReference>
<dbReference type="PROSITE" id="PS51671">
    <property type="entry name" value="ACT"/>
    <property type="match status" value="2"/>
</dbReference>
<dbReference type="PROSITE" id="PS51831">
    <property type="entry name" value="HD"/>
    <property type="match status" value="1"/>
</dbReference>
<comment type="catalytic activity">
    <reaction evidence="7">
        <text>[protein-PII]-uridylyl-L-tyrosine + H2O = [protein-PII]-L-tyrosine + UMP + H(+)</text>
        <dbReference type="Rhea" id="RHEA:48600"/>
        <dbReference type="Rhea" id="RHEA-COMP:12147"/>
        <dbReference type="Rhea" id="RHEA-COMP:12148"/>
        <dbReference type="ChEBI" id="CHEBI:15377"/>
        <dbReference type="ChEBI" id="CHEBI:15378"/>
        <dbReference type="ChEBI" id="CHEBI:46858"/>
        <dbReference type="ChEBI" id="CHEBI:57865"/>
        <dbReference type="ChEBI" id="CHEBI:90602"/>
    </reaction>
</comment>
<dbReference type="NCBIfam" id="TIGR01693">
    <property type="entry name" value="UTase_glnD"/>
    <property type="match status" value="1"/>
</dbReference>
<evidence type="ECO:0000256" key="4">
    <source>
        <dbReference type="ARBA" id="ARBA00022801"/>
    </source>
</evidence>
<keyword evidence="11" id="KW-1185">Reference proteome</keyword>
<dbReference type="HAMAP" id="MF_00277">
    <property type="entry name" value="PII_uridylyl_transf"/>
    <property type="match status" value="1"/>
</dbReference>
<dbReference type="SMART" id="SM00471">
    <property type="entry name" value="HDc"/>
    <property type="match status" value="1"/>
</dbReference>
<dbReference type="EMBL" id="SRXV01000003">
    <property type="protein sequence ID" value="TGY92444.1"/>
    <property type="molecule type" value="Genomic_DNA"/>
</dbReference>
<evidence type="ECO:0000256" key="7">
    <source>
        <dbReference type="HAMAP-Rule" id="MF_00277"/>
    </source>
</evidence>
<keyword evidence="6 7" id="KW-0511">Multifunctional enzyme</keyword>
<dbReference type="PIRSF" id="PIRSF006288">
    <property type="entry name" value="PII_uridyltransf"/>
    <property type="match status" value="1"/>
</dbReference>
<evidence type="ECO:0000256" key="3">
    <source>
        <dbReference type="ARBA" id="ARBA00022737"/>
    </source>
</evidence>
<dbReference type="SUPFAM" id="SSF81593">
    <property type="entry name" value="Nucleotidyltransferase substrate binding subunit/domain"/>
    <property type="match status" value="1"/>
</dbReference>
<dbReference type="EC" id="2.7.7.59" evidence="7"/>
<dbReference type="CDD" id="cd04900">
    <property type="entry name" value="ACT_UUR-like_1"/>
    <property type="match status" value="1"/>
</dbReference>
<dbReference type="GO" id="GO:0008773">
    <property type="term" value="F:[protein-PII] uridylyltransferase activity"/>
    <property type="evidence" value="ECO:0007669"/>
    <property type="project" value="UniProtKB-UniRule"/>
</dbReference>
<dbReference type="Gene3D" id="3.30.460.10">
    <property type="entry name" value="Beta Polymerase, domain 2"/>
    <property type="match status" value="1"/>
</dbReference>
<dbReference type="InterPro" id="IPR006674">
    <property type="entry name" value="HD_domain"/>
</dbReference>
<comment type="catalytic activity">
    <reaction evidence="7">
        <text>[protein-PII]-L-tyrosine + UTP = [protein-PII]-uridylyl-L-tyrosine + diphosphate</text>
        <dbReference type="Rhea" id="RHEA:13673"/>
        <dbReference type="Rhea" id="RHEA-COMP:12147"/>
        <dbReference type="Rhea" id="RHEA-COMP:12148"/>
        <dbReference type="ChEBI" id="CHEBI:33019"/>
        <dbReference type="ChEBI" id="CHEBI:46398"/>
        <dbReference type="ChEBI" id="CHEBI:46858"/>
        <dbReference type="ChEBI" id="CHEBI:90602"/>
        <dbReference type="EC" id="2.7.7.59"/>
    </reaction>
</comment>
<dbReference type="EC" id="3.1.4.-" evidence="7"/>
<protein>
    <recommendedName>
        <fullName evidence="7">Bifunctional uridylyltransferase/uridylyl-removing enzyme</fullName>
        <shortName evidence="7">UTase/UR</shortName>
    </recommendedName>
    <alternativeName>
        <fullName evidence="7">Bifunctional [protein-PII] modification enzyme</fullName>
    </alternativeName>
    <alternativeName>
        <fullName evidence="7">Bifunctional nitrogen sensor protein</fullName>
    </alternativeName>
    <domain>
        <recommendedName>
            <fullName evidence="7">[Protein-PII] uridylyltransferase</fullName>
            <shortName evidence="7">PII uridylyltransferase</shortName>
            <shortName evidence="7">UTase</shortName>
            <ecNumber evidence="7">2.7.7.59</ecNumber>
        </recommendedName>
    </domain>
    <domain>
        <recommendedName>
            <fullName evidence="7">[Protein-PII]-UMP uridylyl-removing enzyme</fullName>
            <shortName evidence="7">UR</shortName>
            <ecNumber evidence="7">3.1.4.-</ecNumber>
        </recommendedName>
    </domain>
</protein>
<keyword evidence="4 7" id="KW-0378">Hydrolase</keyword>
<dbReference type="GO" id="GO:0006808">
    <property type="term" value="P:regulation of nitrogen utilization"/>
    <property type="evidence" value="ECO:0007669"/>
    <property type="project" value="UniProtKB-UniRule"/>
</dbReference>
<evidence type="ECO:0000313" key="10">
    <source>
        <dbReference type="EMBL" id="TGY92444.1"/>
    </source>
</evidence>
<dbReference type="InterPro" id="IPR043519">
    <property type="entry name" value="NT_sf"/>
</dbReference>
<name>A0A4S2H9B0_9PROT</name>
<evidence type="ECO:0000256" key="1">
    <source>
        <dbReference type="ARBA" id="ARBA00022679"/>
    </source>
</evidence>
<comment type="cofactor">
    <cofactor evidence="7">
        <name>Mg(2+)</name>
        <dbReference type="ChEBI" id="CHEBI:18420"/>
    </cofactor>
</comment>
<dbReference type="PANTHER" id="PTHR47320:SF1">
    <property type="entry name" value="BIFUNCTIONAL URIDYLYLTRANSFERASE_URIDYLYL-REMOVING ENZYME"/>
    <property type="match status" value="1"/>
</dbReference>
<dbReference type="InterPro" id="IPR013546">
    <property type="entry name" value="PII_UdlTrfase/GS_AdlTrfase"/>
</dbReference>
<comment type="caution">
    <text evidence="7">Lacks conserved residue(s) required for the propagation of feature annotation.</text>
</comment>
<dbReference type="PANTHER" id="PTHR47320">
    <property type="entry name" value="BIFUNCTIONAL URIDYLYLTRANSFERASE/URIDYLYL-REMOVING ENZYME"/>
    <property type="match status" value="1"/>
</dbReference>
<dbReference type="SUPFAM" id="SSF55021">
    <property type="entry name" value="ACT-like"/>
    <property type="match status" value="2"/>
</dbReference>
<dbReference type="Gene3D" id="1.10.3090.10">
    <property type="entry name" value="cca-adding enzyme, domain 2"/>
    <property type="match status" value="1"/>
</dbReference>
<organism evidence="10 11">
    <name type="scientific">Marinicauda pacifica</name>
    <dbReference type="NCBI Taxonomy" id="1133559"/>
    <lineage>
        <taxon>Bacteria</taxon>
        <taxon>Pseudomonadati</taxon>
        <taxon>Pseudomonadota</taxon>
        <taxon>Alphaproteobacteria</taxon>
        <taxon>Maricaulales</taxon>
        <taxon>Maricaulaceae</taxon>
        <taxon>Marinicauda</taxon>
    </lineage>
</organism>
<dbReference type="Pfam" id="PF08335">
    <property type="entry name" value="GlnD_UR_UTase"/>
    <property type="match status" value="1"/>
</dbReference>
<keyword evidence="2 7" id="KW-0548">Nucleotidyltransferase</keyword>
<dbReference type="Pfam" id="PF01842">
    <property type="entry name" value="ACT"/>
    <property type="match status" value="1"/>
</dbReference>
<dbReference type="SUPFAM" id="SSF81891">
    <property type="entry name" value="Poly A polymerase C-terminal region-like"/>
    <property type="match status" value="1"/>
</dbReference>
<proteinExistence type="inferred from homology"/>
<evidence type="ECO:0000259" key="9">
    <source>
        <dbReference type="PROSITE" id="PS51831"/>
    </source>
</evidence>
<reference evidence="10 11" key="1">
    <citation type="journal article" date="2013" name="Int. J. Syst. Evol. Microbiol.">
        <title>Marinicauda pacifica gen. nov., sp. nov., a prosthecate alphaproteobacterium of the family Hyphomonadaceae isolated from deep seawater.</title>
        <authorList>
            <person name="Zhang X.Y."/>
            <person name="Li G.W."/>
            <person name="Wang C.S."/>
            <person name="Zhang Y.J."/>
            <person name="Xu X.W."/>
            <person name="Li H."/>
            <person name="Liu A."/>
            <person name="Liu C."/>
            <person name="Xie B.B."/>
            <person name="Qin Q.L."/>
            <person name="Xu Z."/>
            <person name="Chen X.L."/>
            <person name="Zhou B.C."/>
            <person name="Zhang Y.Z."/>
        </authorList>
    </citation>
    <scope>NUCLEOTIDE SEQUENCE [LARGE SCALE GENOMIC DNA]</scope>
    <source>
        <strain evidence="10 11">P-1 km-3</strain>
    </source>
</reference>
<feature type="domain" description="HD" evidence="9">
    <location>
        <begin position="492"/>
        <end position="613"/>
    </location>
</feature>
<dbReference type="InterPro" id="IPR003607">
    <property type="entry name" value="HD/PDEase_dom"/>
</dbReference>
<gene>
    <name evidence="7" type="primary">glnD</name>
    <name evidence="10" type="ORF">E5162_12445</name>
</gene>
<evidence type="ECO:0000259" key="8">
    <source>
        <dbReference type="PROSITE" id="PS51671"/>
    </source>
</evidence>
<comment type="activity regulation">
    <text evidence="7">Uridylyltransferase (UTase) activity is inhibited by glutamine, while glutamine activates uridylyl-removing (UR) activity.</text>
</comment>
<dbReference type="OrthoDB" id="9758038at2"/>
<dbReference type="RefSeq" id="WP_135945579.1">
    <property type="nucleotide sequence ID" value="NZ_BMEI01000003.1"/>
</dbReference>
<keyword evidence="3" id="KW-0677">Repeat</keyword>
<dbReference type="GO" id="GO:0008081">
    <property type="term" value="F:phosphoric diester hydrolase activity"/>
    <property type="evidence" value="ECO:0007669"/>
    <property type="project" value="UniProtKB-UniRule"/>
</dbReference>
<evidence type="ECO:0000256" key="2">
    <source>
        <dbReference type="ARBA" id="ARBA00022695"/>
    </source>
</evidence>